<dbReference type="GO" id="GO:0016791">
    <property type="term" value="F:phosphatase activity"/>
    <property type="evidence" value="ECO:0007669"/>
    <property type="project" value="TreeGrafter"/>
</dbReference>
<name>A0A939DBC2_9GAMM</name>
<dbReference type="Gene3D" id="3.40.50.1240">
    <property type="entry name" value="Phosphoglycerate mutase-like"/>
    <property type="match status" value="1"/>
</dbReference>
<comment type="caution">
    <text evidence="1">The sequence shown here is derived from an EMBL/GenBank/DDBJ whole genome shotgun (WGS) entry which is preliminary data.</text>
</comment>
<dbReference type="AlphaFoldDB" id="A0A939DBC2"/>
<dbReference type="SMART" id="SM00855">
    <property type="entry name" value="PGAM"/>
    <property type="match status" value="1"/>
</dbReference>
<dbReference type="PANTHER" id="PTHR48100">
    <property type="entry name" value="BROAD-SPECIFICITY PHOSPHATASE YOR283W-RELATED"/>
    <property type="match status" value="1"/>
</dbReference>
<gene>
    <name evidence="1" type="ORF">JYP50_00855</name>
</gene>
<protein>
    <submittedName>
        <fullName evidence="1">Histidine phosphatase family protein</fullName>
    </submittedName>
</protein>
<organism evidence="1 2">
    <name type="scientific">Parahaliea mediterranea</name>
    <dbReference type="NCBI Taxonomy" id="651086"/>
    <lineage>
        <taxon>Bacteria</taxon>
        <taxon>Pseudomonadati</taxon>
        <taxon>Pseudomonadota</taxon>
        <taxon>Gammaproteobacteria</taxon>
        <taxon>Cellvibrionales</taxon>
        <taxon>Halieaceae</taxon>
        <taxon>Parahaliea</taxon>
    </lineage>
</organism>
<keyword evidence="2" id="KW-1185">Reference proteome</keyword>
<dbReference type="InterPro" id="IPR029033">
    <property type="entry name" value="His_PPase_superfam"/>
</dbReference>
<dbReference type="PANTHER" id="PTHR48100:SF62">
    <property type="entry name" value="GLUCOSYL-3-PHOSPHOGLYCERATE PHOSPHATASE"/>
    <property type="match status" value="1"/>
</dbReference>
<dbReference type="EMBL" id="JAFKCZ010000001">
    <property type="protein sequence ID" value="MBN7795118.1"/>
    <property type="molecule type" value="Genomic_DNA"/>
</dbReference>
<dbReference type="GO" id="GO:0005737">
    <property type="term" value="C:cytoplasm"/>
    <property type="evidence" value="ECO:0007669"/>
    <property type="project" value="TreeGrafter"/>
</dbReference>
<dbReference type="Pfam" id="PF00300">
    <property type="entry name" value="His_Phos_1"/>
    <property type="match status" value="1"/>
</dbReference>
<dbReference type="CDD" id="cd07067">
    <property type="entry name" value="HP_PGM_like"/>
    <property type="match status" value="1"/>
</dbReference>
<reference evidence="1" key="1">
    <citation type="submission" date="2021-02" db="EMBL/GenBank/DDBJ databases">
        <title>PHA producing bacteria isolated from coastal sediment in Guangdong, Shenzhen.</title>
        <authorList>
            <person name="Zheng W."/>
            <person name="Yu S."/>
            <person name="Huang Y."/>
        </authorList>
    </citation>
    <scope>NUCLEOTIDE SEQUENCE</scope>
    <source>
        <strain evidence="1">TN14-10</strain>
    </source>
</reference>
<evidence type="ECO:0000313" key="2">
    <source>
        <dbReference type="Proteomes" id="UP000664303"/>
    </source>
</evidence>
<sequence length="182" mass="20251">MDIMLVRHGEASAEWGQHEDPGLSALGRQQAAEAAEALRVTVNPDWGLYSSPQARAMETAEPLARSLGVAARIEEAFREIPAPVPLAGRKAWLRQFMRESWRTQPDSLWQWREGILGRLRELGAPAVVYTHFLVINTVVVAAEERDDTLCFWPDNGSITHLRLEGGRLSVVTLGRAMKTVVN</sequence>
<dbReference type="Proteomes" id="UP000664303">
    <property type="component" value="Unassembled WGS sequence"/>
</dbReference>
<dbReference type="SUPFAM" id="SSF53254">
    <property type="entry name" value="Phosphoglycerate mutase-like"/>
    <property type="match status" value="1"/>
</dbReference>
<dbReference type="InterPro" id="IPR050275">
    <property type="entry name" value="PGM_Phosphatase"/>
</dbReference>
<proteinExistence type="predicted"/>
<accession>A0A939DBC2</accession>
<dbReference type="InterPro" id="IPR013078">
    <property type="entry name" value="His_Pase_superF_clade-1"/>
</dbReference>
<dbReference type="RefSeq" id="WP_206558559.1">
    <property type="nucleotide sequence ID" value="NZ_JAFKCZ010000001.1"/>
</dbReference>
<evidence type="ECO:0000313" key="1">
    <source>
        <dbReference type="EMBL" id="MBN7795118.1"/>
    </source>
</evidence>